<protein>
    <submittedName>
        <fullName evidence="8">Putative cytochrome P450</fullName>
        <ecNumber evidence="8">1.14.14.1</ecNumber>
    </submittedName>
</protein>
<keyword evidence="6" id="KW-0503">Monooxygenase</keyword>
<dbReference type="EC" id="1.14.14.1" evidence="8"/>
<evidence type="ECO:0000256" key="1">
    <source>
        <dbReference type="ARBA" id="ARBA00010617"/>
    </source>
</evidence>
<dbReference type="AlphaFoldDB" id="Q70AR6"/>
<dbReference type="InterPro" id="IPR001128">
    <property type="entry name" value="Cyt_P450"/>
</dbReference>
<dbReference type="GO" id="GO:0005506">
    <property type="term" value="F:iron ion binding"/>
    <property type="evidence" value="ECO:0007669"/>
    <property type="project" value="InterPro"/>
</dbReference>
<evidence type="ECO:0000256" key="3">
    <source>
        <dbReference type="ARBA" id="ARBA00022723"/>
    </source>
</evidence>
<feature type="region of interest" description="Disordered" evidence="7">
    <location>
        <begin position="326"/>
        <end position="370"/>
    </location>
</feature>
<reference evidence="8" key="1">
    <citation type="journal article" date="2004" name="Arch. Biochem. Biophys.">
        <title>Genome analyses of Streptomyces peucetius ATCC 27952 for the identification and comparison of cytochrome P450 complement with other Streptomyces.</title>
        <authorList>
            <person name="Parajuli N."/>
            <person name="Basnet D.B."/>
            <person name="Chan Lee H."/>
            <person name="Sohng J.K."/>
            <person name="Liou K."/>
        </authorList>
    </citation>
    <scope>NUCLEOTIDE SEQUENCE</scope>
    <source>
        <strain evidence="8">ATCC 27952</strain>
    </source>
</reference>
<dbReference type="PANTHER" id="PTHR46696">
    <property type="entry name" value="P450, PUTATIVE (EUROFUNG)-RELATED"/>
    <property type="match status" value="1"/>
</dbReference>
<evidence type="ECO:0000256" key="4">
    <source>
        <dbReference type="ARBA" id="ARBA00023002"/>
    </source>
</evidence>
<organism evidence="8">
    <name type="scientific">Streptomyces peucetius</name>
    <dbReference type="NCBI Taxonomy" id="1950"/>
    <lineage>
        <taxon>Bacteria</taxon>
        <taxon>Bacillati</taxon>
        <taxon>Actinomycetota</taxon>
        <taxon>Actinomycetes</taxon>
        <taxon>Kitasatosporales</taxon>
        <taxon>Streptomycetaceae</taxon>
        <taxon>Streptomyces</taxon>
    </lineage>
</organism>
<comment type="similarity">
    <text evidence="1">Belongs to the cytochrome P450 family.</text>
</comment>
<dbReference type="FunFam" id="1.10.630.10:FF:000018">
    <property type="entry name" value="Cytochrome P450 monooxygenase"/>
    <property type="match status" value="1"/>
</dbReference>
<evidence type="ECO:0000256" key="2">
    <source>
        <dbReference type="ARBA" id="ARBA00022617"/>
    </source>
</evidence>
<dbReference type="GO" id="GO:0020037">
    <property type="term" value="F:heme binding"/>
    <property type="evidence" value="ECO:0007669"/>
    <property type="project" value="InterPro"/>
</dbReference>
<dbReference type="SUPFAM" id="SSF48264">
    <property type="entry name" value="Cytochrome P450"/>
    <property type="match status" value="1"/>
</dbReference>
<dbReference type="CDD" id="cd11029">
    <property type="entry name" value="CYP107-like"/>
    <property type="match status" value="1"/>
</dbReference>
<keyword evidence="5" id="KW-0408">Iron</keyword>
<dbReference type="Pfam" id="PF00067">
    <property type="entry name" value="p450"/>
    <property type="match status" value="1"/>
</dbReference>
<proteinExistence type="inferred from homology"/>
<evidence type="ECO:0000256" key="6">
    <source>
        <dbReference type="ARBA" id="ARBA00023033"/>
    </source>
</evidence>
<feature type="region of interest" description="Disordered" evidence="7">
    <location>
        <begin position="393"/>
        <end position="441"/>
    </location>
</feature>
<dbReference type="InterPro" id="IPR036396">
    <property type="entry name" value="Cyt_P450_sf"/>
</dbReference>
<evidence type="ECO:0000256" key="7">
    <source>
        <dbReference type="SAM" id="MobiDB-lite"/>
    </source>
</evidence>
<keyword evidence="3" id="KW-0479">Metal-binding</keyword>
<accession>Q70AR6</accession>
<dbReference type="GO" id="GO:0016712">
    <property type="term" value="F:oxidoreductase activity, acting on paired donors, with incorporation or reduction of molecular oxygen, reduced flavin or flavoprotein as one donor, and incorporation of one atom of oxygen"/>
    <property type="evidence" value="ECO:0007669"/>
    <property type="project" value="UniProtKB-EC"/>
</dbReference>
<dbReference type="Gene3D" id="1.10.630.10">
    <property type="entry name" value="Cytochrome P450"/>
    <property type="match status" value="1"/>
</dbReference>
<evidence type="ECO:0000313" key="8">
    <source>
        <dbReference type="EMBL" id="CAE53715.1"/>
    </source>
</evidence>
<evidence type="ECO:0000256" key="5">
    <source>
        <dbReference type="ARBA" id="ARBA00023004"/>
    </source>
</evidence>
<keyword evidence="4 8" id="KW-0560">Oxidoreductase</keyword>
<dbReference type="PRINTS" id="PR00359">
    <property type="entry name" value="BP450"/>
</dbReference>
<keyword evidence="2" id="KW-0349">Heme</keyword>
<dbReference type="InterPro" id="IPR002397">
    <property type="entry name" value="Cyt_P450_B"/>
</dbReference>
<sequence>MVNTGGEMPLATERLGDSFFQDPQGLFARLRSSAPVTPVITPEGTRVWLVTRYEDVRAALADPRLAKDWVTHMTPDDFDINVDPVQAYLDQHMLNLDPPDHTRLRRLVVKAFTPRRVAALRPRISAVNGELLDAMADGPAETDLIEAFAFPLSVTVICELIGIPVGDRESFREWSGTLLSSRGTREESRAAAVDMYEYFTRMVAERRRSPADDLLSALIAARDSGDSLSEHELLSMVFLLLVAGHETMVNLIASGVLALLTHPAELGRLRDDPSLLPSAVEELLRYANPLNHATERFTLEPVTIGDAIIPAKEWVMLATSSANRDASRFADARPAGRGPGRVGPRRVRARDPLLSRRATGAAGGRDRVRDAAVPVPGADAGGARVVAEVAALQPHPRAGGPPRPTALTRAGETCPARPDELGSTVDVADPKGRRPALPADG</sequence>
<dbReference type="PANTHER" id="PTHR46696:SF1">
    <property type="entry name" value="CYTOCHROME P450 YJIB-RELATED"/>
    <property type="match status" value="1"/>
</dbReference>
<name>Q70AR6_STRPE</name>
<dbReference type="EMBL" id="AJ605547">
    <property type="protein sequence ID" value="CAE53715.1"/>
    <property type="molecule type" value="Genomic_DNA"/>
</dbReference>
<gene>
    <name evidence="8" type="primary">cyp0908</name>
</gene>